<feature type="region of interest" description="Disordered" evidence="1">
    <location>
        <begin position="846"/>
        <end position="875"/>
    </location>
</feature>
<reference evidence="2" key="1">
    <citation type="submission" date="2022-08" db="EMBL/GenBank/DDBJ databases">
        <title>Novel sulphate-reducing endosymbionts in the free-living metamonad Anaeramoeba.</title>
        <authorList>
            <person name="Jerlstrom-Hultqvist J."/>
            <person name="Cepicka I."/>
            <person name="Gallot-Lavallee L."/>
            <person name="Salas-Leiva D."/>
            <person name="Curtis B.A."/>
            <person name="Zahonova K."/>
            <person name="Pipaliya S."/>
            <person name="Dacks J."/>
            <person name="Roger A.J."/>
        </authorList>
    </citation>
    <scope>NUCLEOTIDE SEQUENCE</scope>
    <source>
        <strain evidence="2">Busselton2</strain>
    </source>
</reference>
<proteinExistence type="predicted"/>
<name>A0AAV7YWQ8_9EUKA</name>
<evidence type="ECO:0000256" key="1">
    <source>
        <dbReference type="SAM" id="MobiDB-lite"/>
    </source>
</evidence>
<gene>
    <name evidence="2" type="ORF">M0812_20326</name>
</gene>
<feature type="compositionally biased region" description="Basic and acidic residues" evidence="1">
    <location>
        <begin position="192"/>
        <end position="223"/>
    </location>
</feature>
<feature type="compositionally biased region" description="Basic and acidic residues" evidence="1">
    <location>
        <begin position="846"/>
        <end position="868"/>
    </location>
</feature>
<dbReference type="EMBL" id="JANTQA010000045">
    <property type="protein sequence ID" value="KAJ3434258.1"/>
    <property type="molecule type" value="Genomic_DNA"/>
</dbReference>
<accession>A0AAV7YWQ8</accession>
<feature type="region of interest" description="Disordered" evidence="1">
    <location>
        <begin position="191"/>
        <end position="223"/>
    </location>
</feature>
<organism evidence="2 3">
    <name type="scientific">Anaeramoeba flamelloides</name>
    <dbReference type="NCBI Taxonomy" id="1746091"/>
    <lineage>
        <taxon>Eukaryota</taxon>
        <taxon>Metamonada</taxon>
        <taxon>Anaeramoebidae</taxon>
        <taxon>Anaeramoeba</taxon>
    </lineage>
</organism>
<evidence type="ECO:0000313" key="3">
    <source>
        <dbReference type="Proteomes" id="UP001146793"/>
    </source>
</evidence>
<sequence length="875" mass="104562">MSKLRTIFQRKKKHQTSTQTDTIINQNKEKNNLKKEKNLDELNLEELLQIEELNSNESIRLLVLTQFDSLYEKESETLKKYSANQKLFNIFTDYFLELCKAFFEEEEKEKGQEKEEEQEEKQFFCFQRNLFLKDQNYEYVVIKLIKSLNYFSIDTRNTNNFIKKDFPILTIKMLLLLETIENKYQKRKKKKEKLEKEEKKREEKEKEKDKEKEKEKEKEKSEKKEKKKEEEEILFQIKTLMNNLLCNFFELKLIFLYLVNNNRLNDLFLHPTSLFCNSISTLLNTPFSEMVLGKIKDNSIIKKIVNKIEQEDQLNIIFNYFKTFSVLFKILNQNSNGCSVLSENENEQLAIFQVIEKKIKTVLNVKTKLNGEQFHKIKNLLIDILICSNFEINGKIHFITPISTYFEIVFHLLEKGKIGNVKEYIKIFETIIVKNESNCKILINEKKIINHIFKKLHSTNSLLRKEIFDIIIQIVLNCKSKGETEYIINLLINRYLDLNSFNELMFIHVKGFQKLIQNNKEIKNLISKTSFLETILERIKTITKISSSNSNSISKNNNTNKINERAFKLFKLDMECLTALLNNSNNNLRKFKEKNGINYLLQLITNPFFANNCFDVIEIIFNQKTELNLLDDFEKLINFFLNYNEGDLWFVNTYLTTMTNIFKNKFLNMQIIHYWVKENLILIFFQKILINLFNKIINNNNNNKEKIQLNLIDNLFEMLNNLIKNFKLIKNYFKNNYLKFLKILLESNLSKTNNGELLFSLLFNLSIENGKKIKNFSIIKIIFNLYLNHIDSIQNEIIILNNFYLLIKNNKYNRKKLNKLNFCQIIMNKYFNLFINYPVNECTNDNKNKNDKNDNKNLNDKNDNDNKNNKNKKYK</sequence>
<comment type="caution">
    <text evidence="2">The sequence shown here is derived from an EMBL/GenBank/DDBJ whole genome shotgun (WGS) entry which is preliminary data.</text>
</comment>
<dbReference type="AlphaFoldDB" id="A0AAV7YWQ8"/>
<protein>
    <submittedName>
        <fullName evidence="2">Microtubule-associated protein</fullName>
    </submittedName>
</protein>
<dbReference type="Proteomes" id="UP001146793">
    <property type="component" value="Unassembled WGS sequence"/>
</dbReference>
<evidence type="ECO:0000313" key="2">
    <source>
        <dbReference type="EMBL" id="KAJ3434258.1"/>
    </source>
</evidence>